<sequence length="231" mass="26933">MFFVFFNLLSNVIFVKCSLDITNAELTYLSQRLTLNECRLLLTTLYAKSYNTSDNLISIPKSIPNKATCLKLLLEWNRGDADLRDNEKCHLDVAHIMRKLKRDDLADWLEKSVFKNLAKDVNDTLNNAFRADSGGQLKKKLYLGDKVIENEHNWSVFEYLLALFLISVVIIVMINFYRLLTLVCRRDEKKKPDEETIDLLSRGSESDQEVVFDYNLIYKRDKKMTETLQSD</sequence>
<organism evidence="3 4">
    <name type="scientific">Bombyx mandarina</name>
    <name type="common">Wild silk moth</name>
    <name type="synonym">Wild silkworm</name>
    <dbReference type="NCBI Taxonomy" id="7092"/>
    <lineage>
        <taxon>Eukaryota</taxon>
        <taxon>Metazoa</taxon>
        <taxon>Ecdysozoa</taxon>
        <taxon>Arthropoda</taxon>
        <taxon>Hexapoda</taxon>
        <taxon>Insecta</taxon>
        <taxon>Pterygota</taxon>
        <taxon>Neoptera</taxon>
        <taxon>Endopterygota</taxon>
        <taxon>Lepidoptera</taxon>
        <taxon>Glossata</taxon>
        <taxon>Ditrysia</taxon>
        <taxon>Bombycoidea</taxon>
        <taxon>Bombycidae</taxon>
        <taxon>Bombycinae</taxon>
        <taxon>Bombyx</taxon>
    </lineage>
</organism>
<gene>
    <name evidence="4" type="primary">LOC114250433</name>
</gene>
<dbReference type="GeneID" id="114250433"/>
<evidence type="ECO:0000313" key="4">
    <source>
        <dbReference type="RefSeq" id="XP_028040102.1"/>
    </source>
</evidence>
<feature type="chain" id="PRO_5026777545" evidence="2">
    <location>
        <begin position="18"/>
        <end position="231"/>
    </location>
</feature>
<accession>A0A6J2KGP4</accession>
<dbReference type="OrthoDB" id="6066069at2759"/>
<proteinExistence type="predicted"/>
<dbReference type="Proteomes" id="UP000504629">
    <property type="component" value="Unplaced"/>
</dbReference>
<evidence type="ECO:0000313" key="3">
    <source>
        <dbReference type="Proteomes" id="UP000504629"/>
    </source>
</evidence>
<evidence type="ECO:0000256" key="2">
    <source>
        <dbReference type="SAM" id="SignalP"/>
    </source>
</evidence>
<protein>
    <submittedName>
        <fullName evidence="4">Uncharacterized protein LOC114250433</fullName>
    </submittedName>
</protein>
<reference evidence="4" key="1">
    <citation type="submission" date="2025-08" db="UniProtKB">
        <authorList>
            <consortium name="RefSeq"/>
        </authorList>
    </citation>
    <scope>IDENTIFICATION</scope>
    <source>
        <tissue evidence="4">Silk gland</tissue>
    </source>
</reference>
<keyword evidence="3" id="KW-1185">Reference proteome</keyword>
<dbReference type="KEGG" id="bman:114250433"/>
<feature type="transmembrane region" description="Helical" evidence="1">
    <location>
        <begin position="159"/>
        <end position="180"/>
    </location>
</feature>
<name>A0A6J2KGP4_BOMMA</name>
<keyword evidence="1" id="KW-0472">Membrane</keyword>
<evidence type="ECO:0000256" key="1">
    <source>
        <dbReference type="SAM" id="Phobius"/>
    </source>
</evidence>
<keyword evidence="2" id="KW-0732">Signal</keyword>
<keyword evidence="1" id="KW-1133">Transmembrane helix</keyword>
<dbReference type="RefSeq" id="XP_028040102.1">
    <property type="nucleotide sequence ID" value="XM_028184301.1"/>
</dbReference>
<keyword evidence="1" id="KW-0812">Transmembrane</keyword>
<feature type="signal peptide" evidence="2">
    <location>
        <begin position="1"/>
        <end position="17"/>
    </location>
</feature>
<dbReference type="AlphaFoldDB" id="A0A6J2KGP4"/>